<dbReference type="Pfam" id="PF16190">
    <property type="entry name" value="E1_FCCH"/>
    <property type="match status" value="1"/>
</dbReference>
<dbReference type="InterPro" id="IPR032418">
    <property type="entry name" value="E1_FCCH"/>
</dbReference>
<comment type="caution">
    <text evidence="2">The sequence shown here is derived from an EMBL/GenBank/DDBJ whole genome shotgun (WGS) entry which is preliminary data.</text>
</comment>
<dbReference type="AlphaFoldDB" id="A0A2S4LXE3"/>
<keyword evidence="3" id="KW-1185">Reference proteome</keyword>
<protein>
    <submittedName>
        <fullName evidence="2">Tail tube protein</fullName>
    </submittedName>
</protein>
<proteinExistence type="predicted"/>
<organism evidence="2 3">
    <name type="scientific">Paraburkholderia eburnea</name>
    <dbReference type="NCBI Taxonomy" id="1189126"/>
    <lineage>
        <taxon>Bacteria</taxon>
        <taxon>Pseudomonadati</taxon>
        <taxon>Pseudomonadota</taxon>
        <taxon>Betaproteobacteria</taxon>
        <taxon>Burkholderiales</taxon>
        <taxon>Burkholderiaceae</taxon>
        <taxon>Paraburkholderia</taxon>
    </lineage>
</organism>
<dbReference type="OrthoDB" id="9025082at2"/>
<evidence type="ECO:0000313" key="3">
    <source>
        <dbReference type="Proteomes" id="UP000237381"/>
    </source>
</evidence>
<evidence type="ECO:0000259" key="1">
    <source>
        <dbReference type="Pfam" id="PF16190"/>
    </source>
</evidence>
<accession>A0A2S4LXE3</accession>
<feature type="domain" description="Ubiquitin-activating enzyme E1 FCCH" evidence="1">
    <location>
        <begin position="34"/>
        <end position="94"/>
    </location>
</feature>
<evidence type="ECO:0000313" key="2">
    <source>
        <dbReference type="EMBL" id="POR47058.1"/>
    </source>
</evidence>
<dbReference type="Proteomes" id="UP000237381">
    <property type="component" value="Unassembled WGS sequence"/>
</dbReference>
<gene>
    <name evidence="2" type="ORF">B0G62_12051</name>
</gene>
<dbReference type="RefSeq" id="WP_103707017.1">
    <property type="nucleotide sequence ID" value="NZ_PQGA01000020.1"/>
</dbReference>
<dbReference type="Gene3D" id="4.10.410.40">
    <property type="match status" value="1"/>
</dbReference>
<dbReference type="InterPro" id="IPR032495">
    <property type="entry name" value="Phage_TTP_11"/>
</dbReference>
<dbReference type="Pfam" id="PF16460">
    <property type="entry name" value="Phage_TTP_11"/>
    <property type="match status" value="1"/>
</dbReference>
<sequence>MTSTAISSQGSSFAVSGGAGAAVSITGIILGYPTIIEATAHGFTNGDVVSFAGVGGETGLNGQSFVVTNVTPNTFAVNYNSTGGASWTSGGTAAPVTWTPIGNFKTIKGFDGKTSKLDATNLASLAKEYRAGLQDPGNFSFDVDIDLTDAGQLALQTLKASSALANYRLTLPNGHTATFTAFVESFPWDGGVDKLLTATVNLIITGPITIV</sequence>
<dbReference type="EMBL" id="PQGA01000020">
    <property type="protein sequence ID" value="POR47058.1"/>
    <property type="molecule type" value="Genomic_DNA"/>
</dbReference>
<name>A0A2S4LXE3_9BURK</name>
<reference evidence="2 3" key="1">
    <citation type="submission" date="2018-01" db="EMBL/GenBank/DDBJ databases">
        <title>Genomic Encyclopedia of Type Strains, Phase III (KMG-III): the genomes of soil and plant-associated and newly described type strains.</title>
        <authorList>
            <person name="Whitman W."/>
        </authorList>
    </citation>
    <scope>NUCLEOTIDE SEQUENCE [LARGE SCALE GENOMIC DNA]</scope>
    <source>
        <strain evidence="2 3">JCM 18070</strain>
    </source>
</reference>